<organism evidence="2 3">
    <name type="scientific">Triangularia setosa</name>
    <dbReference type="NCBI Taxonomy" id="2587417"/>
    <lineage>
        <taxon>Eukaryota</taxon>
        <taxon>Fungi</taxon>
        <taxon>Dikarya</taxon>
        <taxon>Ascomycota</taxon>
        <taxon>Pezizomycotina</taxon>
        <taxon>Sordariomycetes</taxon>
        <taxon>Sordariomycetidae</taxon>
        <taxon>Sordariales</taxon>
        <taxon>Podosporaceae</taxon>
        <taxon>Triangularia</taxon>
    </lineage>
</organism>
<reference evidence="2" key="1">
    <citation type="journal article" date="2023" name="Mol. Phylogenet. Evol.">
        <title>Genome-scale phylogeny and comparative genomics of the fungal order Sordariales.</title>
        <authorList>
            <person name="Hensen N."/>
            <person name="Bonometti L."/>
            <person name="Westerberg I."/>
            <person name="Brannstrom I.O."/>
            <person name="Guillou S."/>
            <person name="Cros-Aarteil S."/>
            <person name="Calhoun S."/>
            <person name="Haridas S."/>
            <person name="Kuo A."/>
            <person name="Mondo S."/>
            <person name="Pangilinan J."/>
            <person name="Riley R."/>
            <person name="LaButti K."/>
            <person name="Andreopoulos B."/>
            <person name="Lipzen A."/>
            <person name="Chen C."/>
            <person name="Yan M."/>
            <person name="Daum C."/>
            <person name="Ng V."/>
            <person name="Clum A."/>
            <person name="Steindorff A."/>
            <person name="Ohm R.A."/>
            <person name="Martin F."/>
            <person name="Silar P."/>
            <person name="Natvig D.O."/>
            <person name="Lalanne C."/>
            <person name="Gautier V."/>
            <person name="Ament-Velasquez S.L."/>
            <person name="Kruys A."/>
            <person name="Hutchinson M.I."/>
            <person name="Powell A.J."/>
            <person name="Barry K."/>
            <person name="Miller A.N."/>
            <person name="Grigoriev I.V."/>
            <person name="Debuchy R."/>
            <person name="Gladieux P."/>
            <person name="Hiltunen Thoren M."/>
            <person name="Johannesson H."/>
        </authorList>
    </citation>
    <scope>NUCLEOTIDE SEQUENCE</scope>
    <source>
        <strain evidence="2">CBS 892.96</strain>
    </source>
</reference>
<keyword evidence="3" id="KW-1185">Reference proteome</keyword>
<keyword evidence="1" id="KW-0732">Signal</keyword>
<name>A0AAN6W3I2_9PEZI</name>
<evidence type="ECO:0000256" key="1">
    <source>
        <dbReference type="SAM" id="SignalP"/>
    </source>
</evidence>
<proteinExistence type="predicted"/>
<gene>
    <name evidence="2" type="ORF">QBC36DRAFT_293824</name>
</gene>
<dbReference type="EMBL" id="MU866376">
    <property type="protein sequence ID" value="KAK4172997.1"/>
    <property type="molecule type" value="Genomic_DNA"/>
</dbReference>
<dbReference type="AlphaFoldDB" id="A0AAN6W3I2"/>
<feature type="signal peptide" evidence="1">
    <location>
        <begin position="1"/>
        <end position="22"/>
    </location>
</feature>
<dbReference type="Proteomes" id="UP001302321">
    <property type="component" value="Unassembled WGS sequence"/>
</dbReference>
<comment type="caution">
    <text evidence="2">The sequence shown here is derived from an EMBL/GenBank/DDBJ whole genome shotgun (WGS) entry which is preliminary data.</text>
</comment>
<reference evidence="2" key="2">
    <citation type="submission" date="2023-05" db="EMBL/GenBank/DDBJ databases">
        <authorList>
            <consortium name="Lawrence Berkeley National Laboratory"/>
            <person name="Steindorff A."/>
            <person name="Hensen N."/>
            <person name="Bonometti L."/>
            <person name="Westerberg I."/>
            <person name="Brannstrom I.O."/>
            <person name="Guillou S."/>
            <person name="Cros-Aarteil S."/>
            <person name="Calhoun S."/>
            <person name="Haridas S."/>
            <person name="Kuo A."/>
            <person name="Mondo S."/>
            <person name="Pangilinan J."/>
            <person name="Riley R."/>
            <person name="Labutti K."/>
            <person name="Andreopoulos B."/>
            <person name="Lipzen A."/>
            <person name="Chen C."/>
            <person name="Yanf M."/>
            <person name="Daum C."/>
            <person name="Ng V."/>
            <person name="Clum A."/>
            <person name="Ohm R."/>
            <person name="Martin F."/>
            <person name="Silar P."/>
            <person name="Natvig D."/>
            <person name="Lalanne C."/>
            <person name="Gautier V."/>
            <person name="Ament-Velasquez S.L."/>
            <person name="Kruys A."/>
            <person name="Hutchinson M.I."/>
            <person name="Powell A.J."/>
            <person name="Barry K."/>
            <person name="Miller A.N."/>
            <person name="Grigoriev I.V."/>
            <person name="Debuchy R."/>
            <person name="Gladieux P."/>
            <person name="Thoren M.H."/>
            <person name="Johannesson H."/>
        </authorList>
    </citation>
    <scope>NUCLEOTIDE SEQUENCE</scope>
    <source>
        <strain evidence="2">CBS 892.96</strain>
    </source>
</reference>
<evidence type="ECO:0000313" key="3">
    <source>
        <dbReference type="Proteomes" id="UP001302321"/>
    </source>
</evidence>
<protein>
    <submittedName>
        <fullName evidence="2">Uncharacterized protein</fullName>
    </submittedName>
</protein>
<evidence type="ECO:0000313" key="2">
    <source>
        <dbReference type="EMBL" id="KAK4172997.1"/>
    </source>
</evidence>
<sequence length="133" mass="14437">MQEAHAYCTAFDLAALTQLACALVQNAKGVEILESRWVCSTDNASLGQTSFGCINPGTLFGWHQFPKCNSVAYGSGGRAMYPEDRNAERGALQWHAWVEVKLPRTRISYVMDALQAFGEPLHLLPGGGHQGAV</sequence>
<accession>A0AAN6W3I2</accession>
<feature type="chain" id="PRO_5042975578" evidence="1">
    <location>
        <begin position="23"/>
        <end position="133"/>
    </location>
</feature>